<evidence type="ECO:0000259" key="7">
    <source>
        <dbReference type="Pfam" id="PF01425"/>
    </source>
</evidence>
<dbReference type="Pfam" id="PF01425">
    <property type="entry name" value="Amidase"/>
    <property type="match status" value="2"/>
</dbReference>
<feature type="compositionally biased region" description="Basic residues" evidence="6">
    <location>
        <begin position="20"/>
        <end position="34"/>
    </location>
</feature>
<dbReference type="InterPro" id="IPR023631">
    <property type="entry name" value="Amidase_dom"/>
</dbReference>
<evidence type="ECO:0000256" key="6">
    <source>
        <dbReference type="SAM" id="MobiDB-lite"/>
    </source>
</evidence>
<comment type="function">
    <text evidence="5">Allows the formation of correctly charged Gln-tRNA(Gln) through the transamidation of misacylated Glu-tRNA(Gln) in the mitochondria. The reaction takes place in the presence of glutamine and ATP through an activated gamma-phospho-Glu-tRNA(Gln).</text>
</comment>
<organism evidence="8 9">
    <name type="scientific">Tilletiopsis washingtonensis</name>
    <dbReference type="NCBI Taxonomy" id="58919"/>
    <lineage>
        <taxon>Eukaryota</taxon>
        <taxon>Fungi</taxon>
        <taxon>Dikarya</taxon>
        <taxon>Basidiomycota</taxon>
        <taxon>Ustilaginomycotina</taxon>
        <taxon>Exobasidiomycetes</taxon>
        <taxon>Entylomatales</taxon>
        <taxon>Entylomatales incertae sedis</taxon>
        <taxon>Tilletiopsis</taxon>
    </lineage>
</organism>
<dbReference type="PANTHER" id="PTHR11895:SF7">
    <property type="entry name" value="GLUTAMYL-TRNA(GLN) AMIDOTRANSFERASE SUBUNIT A, MITOCHONDRIAL"/>
    <property type="match status" value="1"/>
</dbReference>
<name>A0A316ZAD0_9BASI</name>
<evidence type="ECO:0000313" key="8">
    <source>
        <dbReference type="EMBL" id="PWN97968.1"/>
    </source>
</evidence>
<dbReference type="InterPro" id="IPR000120">
    <property type="entry name" value="Amidase"/>
</dbReference>
<feature type="region of interest" description="Disordered" evidence="6">
    <location>
        <begin position="1"/>
        <end position="73"/>
    </location>
</feature>
<dbReference type="RefSeq" id="XP_025598247.1">
    <property type="nucleotide sequence ID" value="XM_025740221.1"/>
</dbReference>
<evidence type="ECO:0000256" key="1">
    <source>
        <dbReference type="ARBA" id="ARBA00022598"/>
    </source>
</evidence>
<proteinExistence type="inferred from homology"/>
<dbReference type="EMBL" id="KZ819293">
    <property type="protein sequence ID" value="PWN97968.1"/>
    <property type="molecule type" value="Genomic_DNA"/>
</dbReference>
<dbReference type="SUPFAM" id="SSF75304">
    <property type="entry name" value="Amidase signature (AS) enzymes"/>
    <property type="match status" value="1"/>
</dbReference>
<evidence type="ECO:0000256" key="2">
    <source>
        <dbReference type="ARBA" id="ARBA00022741"/>
    </source>
</evidence>
<evidence type="ECO:0000256" key="4">
    <source>
        <dbReference type="ARBA" id="ARBA00022917"/>
    </source>
</evidence>
<dbReference type="GO" id="GO:0050567">
    <property type="term" value="F:glutaminyl-tRNA synthase (glutamine-hydrolyzing) activity"/>
    <property type="evidence" value="ECO:0007669"/>
    <property type="project" value="UniProtKB-UniRule"/>
</dbReference>
<keyword evidence="5" id="KW-0496">Mitochondrion</keyword>
<gene>
    <name evidence="8" type="ORF">FA09DRAFT_297842</name>
</gene>
<dbReference type="AlphaFoldDB" id="A0A316ZAD0"/>
<dbReference type="OrthoDB" id="421993at2759"/>
<accession>A0A316ZAD0</accession>
<dbReference type="EC" id="6.3.5.7" evidence="5"/>
<evidence type="ECO:0000313" key="9">
    <source>
        <dbReference type="Proteomes" id="UP000245946"/>
    </source>
</evidence>
<keyword evidence="3 5" id="KW-0067">ATP-binding</keyword>
<keyword evidence="9" id="KW-1185">Reference proteome</keyword>
<comment type="catalytic activity">
    <reaction evidence="5">
        <text>L-glutamyl-tRNA(Gln) + L-glutamine + ATP + H2O = L-glutaminyl-tRNA(Gln) + L-glutamate + ADP + phosphate + H(+)</text>
        <dbReference type="Rhea" id="RHEA:17521"/>
        <dbReference type="Rhea" id="RHEA-COMP:9681"/>
        <dbReference type="Rhea" id="RHEA-COMP:9684"/>
        <dbReference type="ChEBI" id="CHEBI:15377"/>
        <dbReference type="ChEBI" id="CHEBI:15378"/>
        <dbReference type="ChEBI" id="CHEBI:29985"/>
        <dbReference type="ChEBI" id="CHEBI:30616"/>
        <dbReference type="ChEBI" id="CHEBI:43474"/>
        <dbReference type="ChEBI" id="CHEBI:58359"/>
        <dbReference type="ChEBI" id="CHEBI:78520"/>
        <dbReference type="ChEBI" id="CHEBI:78521"/>
        <dbReference type="ChEBI" id="CHEBI:456216"/>
        <dbReference type="EC" id="6.3.5.7"/>
    </reaction>
</comment>
<dbReference type="GeneID" id="37267767"/>
<keyword evidence="4 5" id="KW-0648">Protein biosynthesis</keyword>
<feature type="active site" description="Acyl-ester intermediate" evidence="5">
    <location>
        <position position="200"/>
    </location>
</feature>
<feature type="domain" description="Amidase" evidence="7">
    <location>
        <begin position="64"/>
        <end position="151"/>
    </location>
</feature>
<dbReference type="InterPro" id="IPR004412">
    <property type="entry name" value="GatA"/>
</dbReference>
<protein>
    <recommendedName>
        <fullName evidence="5">Glutamyl-tRNA(Gln) amidotransferase subunit A, mitochondrial</fullName>
        <shortName evidence="5">Glu-AdT subunit A</shortName>
        <ecNumber evidence="5">6.3.5.7</ecNumber>
    </recommendedName>
</protein>
<comment type="similarity">
    <text evidence="5">Belongs to the amidase family. GatA subfamily.</text>
</comment>
<dbReference type="Gene3D" id="3.90.1300.10">
    <property type="entry name" value="Amidase signature (AS) domain"/>
    <property type="match status" value="1"/>
</dbReference>
<keyword evidence="2 5" id="KW-0547">Nucleotide-binding</keyword>
<sequence length="538" mass="56473">MRPPRLALSTPAGAGVALRRLARPRVPGRSRSFHAHPPSPVDGAHDPHNALAHLAPPPSQSQTHAGPSTGPLAGWSASVKANLCTRDMPTTCGSAMLRDYTSPFDATVVQRLRAAGAVVVGKTNCDEFGMGSANVHSLHGPVLNPAAPAATALGHNEEGGRQRHRTYHEPRVAGGSSGGAAASVRAGLCRVALASDTGGSIRLPASYCGVWGLKPSYGLLSRWGLVAYADSLDTVGILARSCEDIRTTFDVLSEYDPKDPSAIPEETRRKAKEVADSALPRKGSLKGVRIGVPREYFPAELEPQVVPCVQRALARLRDAGATLHSVSLPSTPQALSTYYVLASAEASSNLARYDGVRYGHRSDDTAGIDDGSTHAYAATRSSGFGAEAQRRILLGTYALTADAFDNYFLQAQRTRLRIQHDFDSVLRLPSVLRASPGPAARDAGVDVLLSPSSVRTAPTLESMLPASDGAAPPQGAAARASPYVQDVLTVPASLAGLPALSVPAGVAQDGWPVGVSLTTQWGCEELLWRVGEALEPER</sequence>
<feature type="domain" description="Amidase" evidence="7">
    <location>
        <begin position="167"/>
        <end position="527"/>
    </location>
</feature>
<feature type="active site" description="Charge relay system" evidence="5">
    <location>
        <position position="176"/>
    </location>
</feature>
<dbReference type="GO" id="GO:0005739">
    <property type="term" value="C:mitochondrion"/>
    <property type="evidence" value="ECO:0007669"/>
    <property type="project" value="UniProtKB-SubCell"/>
</dbReference>
<evidence type="ECO:0000256" key="5">
    <source>
        <dbReference type="HAMAP-Rule" id="MF_03150"/>
    </source>
</evidence>
<dbReference type="GO" id="GO:0070681">
    <property type="term" value="P:glutaminyl-tRNAGln biosynthesis via transamidation"/>
    <property type="evidence" value="ECO:0007669"/>
    <property type="project" value="UniProtKB-UniRule"/>
</dbReference>
<dbReference type="GO" id="GO:0005524">
    <property type="term" value="F:ATP binding"/>
    <property type="evidence" value="ECO:0007669"/>
    <property type="project" value="UniProtKB-KW"/>
</dbReference>
<comment type="subcellular location">
    <subcellularLocation>
        <location evidence="5">Mitochondrion</location>
    </subcellularLocation>
</comment>
<dbReference type="GO" id="GO:0030956">
    <property type="term" value="C:glutamyl-tRNA(Gln) amidotransferase complex"/>
    <property type="evidence" value="ECO:0007669"/>
    <property type="project" value="UniProtKB-UniRule"/>
</dbReference>
<keyword evidence="1 5" id="KW-0436">Ligase</keyword>
<dbReference type="InterPro" id="IPR036928">
    <property type="entry name" value="AS_sf"/>
</dbReference>
<dbReference type="GO" id="GO:0032543">
    <property type="term" value="P:mitochondrial translation"/>
    <property type="evidence" value="ECO:0007669"/>
    <property type="project" value="UniProtKB-UniRule"/>
</dbReference>
<feature type="active site" description="Charge relay system" evidence="5">
    <location>
        <position position="80"/>
    </location>
</feature>
<reference evidence="8 9" key="1">
    <citation type="journal article" date="2018" name="Mol. Biol. Evol.">
        <title>Broad Genomic Sampling Reveals a Smut Pathogenic Ancestry of the Fungal Clade Ustilaginomycotina.</title>
        <authorList>
            <person name="Kijpornyongpan T."/>
            <person name="Mondo S.J."/>
            <person name="Barry K."/>
            <person name="Sandor L."/>
            <person name="Lee J."/>
            <person name="Lipzen A."/>
            <person name="Pangilinan J."/>
            <person name="LaButti K."/>
            <person name="Hainaut M."/>
            <person name="Henrissat B."/>
            <person name="Grigoriev I.V."/>
            <person name="Spatafora J.W."/>
            <person name="Aime M.C."/>
        </authorList>
    </citation>
    <scope>NUCLEOTIDE SEQUENCE [LARGE SCALE GENOMIC DNA]</scope>
    <source>
        <strain evidence="8 9">MCA 4186</strain>
    </source>
</reference>
<dbReference type="HAMAP" id="MF_00120">
    <property type="entry name" value="GatA"/>
    <property type="match status" value="1"/>
</dbReference>
<evidence type="ECO:0000256" key="3">
    <source>
        <dbReference type="ARBA" id="ARBA00022840"/>
    </source>
</evidence>
<comment type="subunit">
    <text evidence="5">Subunit of the heterotrimeric GatCAB amidotransferase (AdT) complex, composed of A, B and C subunits.</text>
</comment>
<dbReference type="PANTHER" id="PTHR11895">
    <property type="entry name" value="TRANSAMIDASE"/>
    <property type="match status" value="1"/>
</dbReference>
<dbReference type="Proteomes" id="UP000245946">
    <property type="component" value="Unassembled WGS sequence"/>
</dbReference>
<dbReference type="STRING" id="58919.A0A316ZAD0"/>